<dbReference type="AlphaFoldDB" id="A0A0E0KFD7"/>
<dbReference type="STRING" id="4537.A0A0E0KFD7"/>
<name>A0A0E0KFD7_ORYPU</name>
<feature type="chain" id="PRO_5002364968" description="Secreted protein" evidence="1">
    <location>
        <begin position="28"/>
        <end position="69"/>
    </location>
</feature>
<evidence type="ECO:0008006" key="4">
    <source>
        <dbReference type="Google" id="ProtNLM"/>
    </source>
</evidence>
<feature type="signal peptide" evidence="1">
    <location>
        <begin position="1"/>
        <end position="27"/>
    </location>
</feature>
<keyword evidence="3" id="KW-1185">Reference proteome</keyword>
<dbReference type="EnsemblPlants" id="OPUNC03G21080.1">
    <property type="protein sequence ID" value="OPUNC03G21080.1"/>
    <property type="gene ID" value="OPUNC03G21080"/>
</dbReference>
<keyword evidence="1" id="KW-0732">Signal</keyword>
<protein>
    <recommendedName>
        <fullName evidence="4">Secreted protein</fullName>
    </recommendedName>
</protein>
<dbReference type="Gramene" id="OPUNC03G21080.1">
    <property type="protein sequence ID" value="OPUNC03G21080.1"/>
    <property type="gene ID" value="OPUNC03G21080"/>
</dbReference>
<accession>A0A0E0KFD7</accession>
<proteinExistence type="predicted"/>
<evidence type="ECO:0000313" key="3">
    <source>
        <dbReference type="Proteomes" id="UP000026962"/>
    </source>
</evidence>
<reference evidence="2" key="1">
    <citation type="submission" date="2015-04" db="UniProtKB">
        <authorList>
            <consortium name="EnsemblPlants"/>
        </authorList>
    </citation>
    <scope>IDENTIFICATION</scope>
</reference>
<reference evidence="2" key="2">
    <citation type="submission" date="2018-05" db="EMBL/GenBank/DDBJ databases">
        <title>OpunRS2 (Oryza punctata Reference Sequence Version 2).</title>
        <authorList>
            <person name="Zhang J."/>
            <person name="Kudrna D."/>
            <person name="Lee S."/>
            <person name="Talag J."/>
            <person name="Welchert J."/>
            <person name="Wing R.A."/>
        </authorList>
    </citation>
    <scope>NUCLEOTIDE SEQUENCE [LARGE SCALE GENOMIC DNA]</scope>
</reference>
<dbReference type="Proteomes" id="UP000026962">
    <property type="component" value="Chromosome 3"/>
</dbReference>
<sequence length="69" mass="7051">MPPPSVPTVSSLFVLLAGCASLSAAAALHTHLLKSSRLFRPVFLANCLAAAYSRLGAAPSAIAVLRHAP</sequence>
<dbReference type="HOGENOM" id="CLU_2780267_0_0_1"/>
<evidence type="ECO:0000313" key="2">
    <source>
        <dbReference type="EnsemblPlants" id="OPUNC03G21080.1"/>
    </source>
</evidence>
<evidence type="ECO:0000256" key="1">
    <source>
        <dbReference type="SAM" id="SignalP"/>
    </source>
</evidence>
<organism evidence="2">
    <name type="scientific">Oryza punctata</name>
    <name type="common">Red rice</name>
    <dbReference type="NCBI Taxonomy" id="4537"/>
    <lineage>
        <taxon>Eukaryota</taxon>
        <taxon>Viridiplantae</taxon>
        <taxon>Streptophyta</taxon>
        <taxon>Embryophyta</taxon>
        <taxon>Tracheophyta</taxon>
        <taxon>Spermatophyta</taxon>
        <taxon>Magnoliopsida</taxon>
        <taxon>Liliopsida</taxon>
        <taxon>Poales</taxon>
        <taxon>Poaceae</taxon>
        <taxon>BOP clade</taxon>
        <taxon>Oryzoideae</taxon>
        <taxon>Oryzeae</taxon>
        <taxon>Oryzinae</taxon>
        <taxon>Oryza</taxon>
    </lineage>
</organism>